<dbReference type="InterPro" id="IPR006060">
    <property type="entry name" value="Maltose/Cyclodextrin-bd"/>
</dbReference>
<dbReference type="KEGG" id="kse:Ksed_03790"/>
<accession>C7NK68</accession>
<dbReference type="HOGENOM" id="CLU_031285_17_0_11"/>
<dbReference type="PANTHER" id="PTHR30061:SF50">
    <property type="entry name" value="MALTOSE_MALTODEXTRIN-BINDING PERIPLASMIC PROTEIN"/>
    <property type="match status" value="1"/>
</dbReference>
<dbReference type="GO" id="GO:0015768">
    <property type="term" value="P:maltose transport"/>
    <property type="evidence" value="ECO:0007669"/>
    <property type="project" value="TreeGrafter"/>
</dbReference>
<dbReference type="Pfam" id="PF13416">
    <property type="entry name" value="SBP_bac_8"/>
    <property type="match status" value="1"/>
</dbReference>
<evidence type="ECO:0000256" key="1">
    <source>
        <dbReference type="ARBA" id="ARBA00008520"/>
    </source>
</evidence>
<evidence type="ECO:0000256" key="2">
    <source>
        <dbReference type="ARBA" id="ARBA00022448"/>
    </source>
</evidence>
<gene>
    <name evidence="7" type="ordered locus">Ksed_03790</name>
</gene>
<feature type="compositionally biased region" description="Low complexity" evidence="5">
    <location>
        <begin position="43"/>
        <end position="52"/>
    </location>
</feature>
<protein>
    <submittedName>
        <fullName evidence="7">Maltose-binding periplasmic protein</fullName>
    </submittedName>
</protein>
<evidence type="ECO:0000256" key="5">
    <source>
        <dbReference type="SAM" id="MobiDB-lite"/>
    </source>
</evidence>
<dbReference type="CDD" id="cd13586">
    <property type="entry name" value="PBP2_Maltose_binding_like"/>
    <property type="match status" value="1"/>
</dbReference>
<keyword evidence="8" id="KW-1185">Reference proteome</keyword>
<name>C7NK68_KYTSD</name>
<dbReference type="STRING" id="478801.Ksed_03790"/>
<dbReference type="PRINTS" id="PR00181">
    <property type="entry name" value="MALTOSEBP"/>
</dbReference>
<dbReference type="GO" id="GO:0015144">
    <property type="term" value="F:carbohydrate transmembrane transporter activity"/>
    <property type="evidence" value="ECO:0007669"/>
    <property type="project" value="InterPro"/>
</dbReference>
<evidence type="ECO:0000313" key="7">
    <source>
        <dbReference type="EMBL" id="ACV05455.1"/>
    </source>
</evidence>
<evidence type="ECO:0000256" key="3">
    <source>
        <dbReference type="ARBA" id="ARBA00022597"/>
    </source>
</evidence>
<sequence length="467" mass="48821">MKRNTLSLAASVSIAALTLSACGGDSESSDSETSSGNGATSQESPVESGSGDESSDPAEDESGSGDESSAPAEDEPAAGESSAPAAAPKRDENADLVIWADDLRTEALNEVKNSFEEEQGITVAVQTVANEQLRQQFKDATQAGEGPDIIVAPHDWAGEFVQDGVITPVQLSEETLNSFSPEAAEATKYDGQTYGTPYAVESLGLIRNTELAPEAPKTMEELVKTGQSLVKEGKTKNVMSLQVGKQGDAYHAYPFLAAYGGSLFAKQDGGGYSTELTVGSEEMVKGAQKWAWLAEQKALNTNIDSSNALSLFAEGDAPYVISGPWALEQAEEAGISYEVTAIPPFEDGGQPISLLGVQMFYVSAKAENGVLAQEFVSNFAATDEVQLAMFEAGQRPPALNSAYEKAAESDETVAAWKAAAEGGDPMPNIPAMNAVWAPLGQATADIVGGKPAAERMKAAAEEIKKAL</sequence>
<dbReference type="SUPFAM" id="SSF53850">
    <property type="entry name" value="Periplasmic binding protein-like II"/>
    <property type="match status" value="1"/>
</dbReference>
<feature type="chain" id="PRO_5038987475" evidence="6">
    <location>
        <begin position="24"/>
        <end position="467"/>
    </location>
</feature>
<dbReference type="GO" id="GO:0042956">
    <property type="term" value="P:maltodextrin transmembrane transport"/>
    <property type="evidence" value="ECO:0007669"/>
    <property type="project" value="TreeGrafter"/>
</dbReference>
<dbReference type="EMBL" id="CP001686">
    <property type="protein sequence ID" value="ACV05455.1"/>
    <property type="molecule type" value="Genomic_DNA"/>
</dbReference>
<dbReference type="PROSITE" id="PS51257">
    <property type="entry name" value="PROKAR_LIPOPROTEIN"/>
    <property type="match status" value="1"/>
</dbReference>
<evidence type="ECO:0000256" key="4">
    <source>
        <dbReference type="ARBA" id="ARBA00022729"/>
    </source>
</evidence>
<dbReference type="PANTHER" id="PTHR30061">
    <property type="entry name" value="MALTOSE-BINDING PERIPLASMIC PROTEIN"/>
    <property type="match status" value="1"/>
</dbReference>
<evidence type="ECO:0000313" key="8">
    <source>
        <dbReference type="Proteomes" id="UP000006666"/>
    </source>
</evidence>
<keyword evidence="3" id="KW-0762">Sugar transport</keyword>
<evidence type="ECO:0000256" key="6">
    <source>
        <dbReference type="SAM" id="SignalP"/>
    </source>
</evidence>
<feature type="signal peptide" evidence="6">
    <location>
        <begin position="1"/>
        <end position="23"/>
    </location>
</feature>
<dbReference type="Gene3D" id="3.40.190.10">
    <property type="entry name" value="Periplasmic binding protein-like II"/>
    <property type="match status" value="2"/>
</dbReference>
<dbReference type="GO" id="GO:1901982">
    <property type="term" value="F:maltose binding"/>
    <property type="evidence" value="ECO:0007669"/>
    <property type="project" value="TreeGrafter"/>
</dbReference>
<dbReference type="InterPro" id="IPR006059">
    <property type="entry name" value="SBP"/>
</dbReference>
<keyword evidence="4 6" id="KW-0732">Signal</keyword>
<dbReference type="GO" id="GO:0055052">
    <property type="term" value="C:ATP-binding cassette (ABC) transporter complex, substrate-binding subunit-containing"/>
    <property type="evidence" value="ECO:0007669"/>
    <property type="project" value="TreeGrafter"/>
</dbReference>
<keyword evidence="2" id="KW-0813">Transport</keyword>
<feature type="compositionally biased region" description="Low complexity" evidence="5">
    <location>
        <begin position="21"/>
        <end position="36"/>
    </location>
</feature>
<dbReference type="RefSeq" id="WP_012801873.1">
    <property type="nucleotide sequence ID" value="NC_013169.1"/>
</dbReference>
<proteinExistence type="inferred from homology"/>
<feature type="compositionally biased region" description="Acidic residues" evidence="5">
    <location>
        <begin position="53"/>
        <end position="64"/>
    </location>
</feature>
<feature type="compositionally biased region" description="Low complexity" evidence="5">
    <location>
        <begin position="78"/>
        <end position="87"/>
    </location>
</feature>
<comment type="similarity">
    <text evidence="1">Belongs to the bacterial solute-binding protein 1 family.</text>
</comment>
<dbReference type="eggNOG" id="COG2182">
    <property type="taxonomic scope" value="Bacteria"/>
</dbReference>
<dbReference type="Proteomes" id="UP000006666">
    <property type="component" value="Chromosome"/>
</dbReference>
<reference evidence="7 8" key="1">
    <citation type="journal article" date="2009" name="Stand. Genomic Sci.">
        <title>Complete genome sequence of Kytococcus sedentarius type strain (541).</title>
        <authorList>
            <person name="Sims D."/>
            <person name="Brettin T."/>
            <person name="Detter J.C."/>
            <person name="Han C."/>
            <person name="Lapidus A."/>
            <person name="Copeland A."/>
            <person name="Glavina Del Rio T."/>
            <person name="Nolan M."/>
            <person name="Chen F."/>
            <person name="Lucas S."/>
            <person name="Tice H."/>
            <person name="Cheng J.F."/>
            <person name="Bruce D."/>
            <person name="Goodwin L."/>
            <person name="Pitluck S."/>
            <person name="Ovchinnikova G."/>
            <person name="Pati A."/>
            <person name="Ivanova N."/>
            <person name="Mavrommatis K."/>
            <person name="Chen A."/>
            <person name="Palaniappan K."/>
            <person name="D'haeseleer P."/>
            <person name="Chain P."/>
            <person name="Bristow J."/>
            <person name="Eisen J.A."/>
            <person name="Markowitz V."/>
            <person name="Hugenholtz P."/>
            <person name="Schneider S."/>
            <person name="Goker M."/>
            <person name="Pukall R."/>
            <person name="Kyrpides N.C."/>
            <person name="Klenk H.P."/>
        </authorList>
    </citation>
    <scope>NUCLEOTIDE SEQUENCE [LARGE SCALE GENOMIC DNA]</scope>
    <source>
        <strain evidence="8">ATCC 14392 / DSM 20547 / JCM 11482 / CCUG 33030 / NBRC 15357 / NCTC 11040 / CCM 314 / 541</strain>
    </source>
</reference>
<feature type="region of interest" description="Disordered" evidence="5">
    <location>
        <begin position="21"/>
        <end position="93"/>
    </location>
</feature>
<dbReference type="AlphaFoldDB" id="C7NK68"/>
<organism evidence="7 8">
    <name type="scientific">Kytococcus sedentarius (strain ATCC 14392 / DSM 20547 / JCM 11482 / CCUG 33030 / NBRC 15357 / NCTC 11040 / CCM 314 / 541)</name>
    <name type="common">Micrococcus sedentarius</name>
    <dbReference type="NCBI Taxonomy" id="478801"/>
    <lineage>
        <taxon>Bacteria</taxon>
        <taxon>Bacillati</taxon>
        <taxon>Actinomycetota</taxon>
        <taxon>Actinomycetes</taxon>
        <taxon>Micrococcales</taxon>
        <taxon>Kytococcaceae</taxon>
        <taxon>Kytococcus</taxon>
    </lineage>
</organism>